<feature type="transmembrane region" description="Helical" evidence="1">
    <location>
        <begin position="193"/>
        <end position="214"/>
    </location>
</feature>
<dbReference type="STRING" id="1172190.M947_02975"/>
<evidence type="ECO:0000256" key="1">
    <source>
        <dbReference type="SAM" id="Phobius"/>
    </source>
</evidence>
<feature type="transmembrane region" description="Helical" evidence="1">
    <location>
        <begin position="88"/>
        <end position="108"/>
    </location>
</feature>
<dbReference type="OrthoDB" id="5295665at2"/>
<feature type="transmembrane region" description="Helical" evidence="1">
    <location>
        <begin position="253"/>
        <end position="270"/>
    </location>
</feature>
<feature type="transmembrane region" description="Helical" evidence="1">
    <location>
        <begin position="150"/>
        <end position="173"/>
    </location>
</feature>
<feature type="transmembrane region" description="Helical" evidence="1">
    <location>
        <begin position="57"/>
        <end position="81"/>
    </location>
</feature>
<evidence type="ECO:0000313" key="2">
    <source>
        <dbReference type="EMBL" id="EQB40001.1"/>
    </source>
</evidence>
<keyword evidence="1" id="KW-0812">Transmembrane</keyword>
<dbReference type="EMBL" id="AUPZ01000004">
    <property type="protein sequence ID" value="EQB40001.1"/>
    <property type="molecule type" value="Genomic_DNA"/>
</dbReference>
<name>T0JP98_9BACT</name>
<feature type="transmembrane region" description="Helical" evidence="1">
    <location>
        <begin position="387"/>
        <end position="410"/>
    </location>
</feature>
<dbReference type="eggNOG" id="COG3278">
    <property type="taxonomic scope" value="Bacteria"/>
</dbReference>
<reference evidence="2 3" key="1">
    <citation type="submission" date="2013-07" db="EMBL/GenBank/DDBJ databases">
        <title>Sulfurimonas hongkongensis AST-10 Genome Sequencing.</title>
        <authorList>
            <person name="Cai L."/>
            <person name="Zhang T."/>
        </authorList>
    </citation>
    <scope>NUCLEOTIDE SEQUENCE [LARGE SCALE GENOMIC DNA]</scope>
    <source>
        <strain evidence="2 3">AST-10</strain>
    </source>
</reference>
<dbReference type="AlphaFoldDB" id="T0JP98"/>
<gene>
    <name evidence="2" type="ORF">M947_02975</name>
</gene>
<feature type="transmembrane region" description="Helical" evidence="1">
    <location>
        <begin position="313"/>
        <end position="339"/>
    </location>
</feature>
<proteinExistence type="predicted"/>
<protein>
    <submittedName>
        <fullName evidence="2">Uncharacterized protein</fullName>
    </submittedName>
</protein>
<feature type="transmembrane region" description="Helical" evidence="1">
    <location>
        <begin position="226"/>
        <end position="247"/>
    </location>
</feature>
<feature type="transmembrane region" description="Helical" evidence="1">
    <location>
        <begin position="20"/>
        <end position="37"/>
    </location>
</feature>
<evidence type="ECO:0000313" key="3">
    <source>
        <dbReference type="Proteomes" id="UP000015520"/>
    </source>
</evidence>
<keyword evidence="1" id="KW-0472">Membrane</keyword>
<sequence length="426" mass="47823">MQFNGLSLEQAPPISAPLRFYLTAPLFAILAGVLILLSDASLLQSRYSVDAIVITHAITIGFMSFVMLGSLTQMLPVLAGVKMYRVDLITKASHLALVFGTLFMLMGLKFELALLNSLAIVLLASGFLAMIVVTLMAIKKVKNFTPTVAGMSVSLIFAFLSVLMGVFLLFSYIDIDVAIYRNIVANTHSVLAIFGFGGILIVGVTFQVLPMFYVAPKFKDFYQKRVVLFISLSLILWMITSLFFQSYSVVAKLWIVLFFASFAVIFLQKIKNRKRKISDITLLYYKTSTIFLAFGSLFWIVDEFYLSEHIVVSSILIGGFILSIMIGMLYKIVPFLIWFHLNAMGYMSIPTMNEMIDKKLAMIQFSLFVASLLGFILSYYTDAYLSLFAMAFIISMVILQYNIITAVLIYKRVKKTKPDFDMSAFA</sequence>
<dbReference type="RefSeq" id="WP_021286874.1">
    <property type="nucleotide sequence ID" value="NZ_AUPZ01000004.1"/>
</dbReference>
<feature type="transmembrane region" description="Helical" evidence="1">
    <location>
        <begin position="282"/>
        <end position="301"/>
    </location>
</feature>
<organism evidence="2 3">
    <name type="scientific">Sulfurimonas hongkongensis</name>
    <dbReference type="NCBI Taxonomy" id="1172190"/>
    <lineage>
        <taxon>Bacteria</taxon>
        <taxon>Pseudomonadati</taxon>
        <taxon>Campylobacterota</taxon>
        <taxon>Epsilonproteobacteria</taxon>
        <taxon>Campylobacterales</taxon>
        <taxon>Sulfurimonadaceae</taxon>
        <taxon>Sulfurimonas</taxon>
    </lineage>
</organism>
<dbReference type="Proteomes" id="UP000015520">
    <property type="component" value="Unassembled WGS sequence"/>
</dbReference>
<feature type="transmembrane region" description="Helical" evidence="1">
    <location>
        <begin position="360"/>
        <end position="381"/>
    </location>
</feature>
<keyword evidence="1" id="KW-1133">Transmembrane helix</keyword>
<comment type="caution">
    <text evidence="2">The sequence shown here is derived from an EMBL/GenBank/DDBJ whole genome shotgun (WGS) entry which is preliminary data.</text>
</comment>
<keyword evidence="3" id="KW-1185">Reference proteome</keyword>
<feature type="transmembrane region" description="Helical" evidence="1">
    <location>
        <begin position="114"/>
        <end position="138"/>
    </location>
</feature>
<accession>T0JP98</accession>
<dbReference type="PATRIC" id="fig|1172190.3.peg.580"/>